<feature type="transmembrane region" description="Helical" evidence="1">
    <location>
        <begin position="20"/>
        <end position="36"/>
    </location>
</feature>
<feature type="transmembrane region" description="Helical" evidence="1">
    <location>
        <begin position="204"/>
        <end position="223"/>
    </location>
</feature>
<sequence length="349" mass="37790">MNLPHLPNQKPPRYESIQALRAGAALLVVLFHLGVLPNGHTGVDLFFVISGFIMGAIGVNERPARFVYRRVIRIAPLYWLVTLAMCVMFFVPGLMRNFDFTAEQLIKSLLFIPYFNEAGELYPLVVPGWTLNFEMFFYLVFAAALFTPWPRRATMAALVVLTGLGVMLTPTRPFALIATSPLILEFAGGLLLSRRAGAIPARLGFALAAIGVVGLAAMVIGLVTPGEGLRRVLVAGLPSMLLLAGVLSIEAAGRWPKLAAAVFLGNISYSLYLTHGLVLPLVEKFAPSSPMVLIPLGVGTSVALASIVYLFFEEPSITFFRKMEKRILNSRARRAPDLPGPGSPPVFGG</sequence>
<evidence type="ECO:0000259" key="2">
    <source>
        <dbReference type="Pfam" id="PF01757"/>
    </source>
</evidence>
<keyword evidence="4" id="KW-1185">Reference proteome</keyword>
<accession>A0ABY5SX08</accession>
<dbReference type="PANTHER" id="PTHR23028">
    <property type="entry name" value="ACETYLTRANSFERASE"/>
    <property type="match status" value="1"/>
</dbReference>
<protein>
    <submittedName>
        <fullName evidence="3">Acyltransferase</fullName>
    </submittedName>
</protein>
<feature type="transmembrane region" description="Helical" evidence="1">
    <location>
        <begin position="174"/>
        <end position="192"/>
    </location>
</feature>
<evidence type="ECO:0000256" key="1">
    <source>
        <dbReference type="SAM" id="Phobius"/>
    </source>
</evidence>
<dbReference type="RefSeq" id="WP_265558256.1">
    <property type="nucleotide sequence ID" value="NZ_CP092471.1"/>
</dbReference>
<proteinExistence type="predicted"/>
<keyword evidence="3" id="KW-0808">Transferase</keyword>
<dbReference type="PANTHER" id="PTHR23028:SF131">
    <property type="entry name" value="BLR2367 PROTEIN"/>
    <property type="match status" value="1"/>
</dbReference>
<name>A0ABY5SX08_9SPHN</name>
<evidence type="ECO:0000313" key="4">
    <source>
        <dbReference type="Proteomes" id="UP001065265"/>
    </source>
</evidence>
<keyword evidence="1" id="KW-1133">Transmembrane helix</keyword>
<dbReference type="InterPro" id="IPR050879">
    <property type="entry name" value="Acyltransferase_3"/>
</dbReference>
<dbReference type="EMBL" id="CP092471">
    <property type="protein sequence ID" value="UVI39075.1"/>
    <property type="molecule type" value="Genomic_DNA"/>
</dbReference>
<feature type="transmembrane region" description="Helical" evidence="1">
    <location>
        <begin position="258"/>
        <end position="279"/>
    </location>
</feature>
<feature type="transmembrane region" description="Helical" evidence="1">
    <location>
        <begin position="124"/>
        <end position="146"/>
    </location>
</feature>
<evidence type="ECO:0000313" key="3">
    <source>
        <dbReference type="EMBL" id="UVI39075.1"/>
    </source>
</evidence>
<feature type="transmembrane region" description="Helical" evidence="1">
    <location>
        <begin position="153"/>
        <end position="168"/>
    </location>
</feature>
<gene>
    <name evidence="3" type="ORF">L1F33_12685</name>
</gene>
<feature type="domain" description="Acyltransferase 3" evidence="2">
    <location>
        <begin position="15"/>
        <end position="309"/>
    </location>
</feature>
<dbReference type="Pfam" id="PF01757">
    <property type="entry name" value="Acyl_transf_3"/>
    <property type="match status" value="1"/>
</dbReference>
<feature type="transmembrane region" description="Helical" evidence="1">
    <location>
        <begin position="42"/>
        <end position="59"/>
    </location>
</feature>
<keyword evidence="1" id="KW-0472">Membrane</keyword>
<reference evidence="3" key="1">
    <citation type="submission" date="2022-02" db="EMBL/GenBank/DDBJ databases">
        <title>Qipengyuania spongiae sp. nov., isolated from marine sponge.</title>
        <authorList>
            <person name="Li Z."/>
            <person name="Zhang M."/>
        </authorList>
    </citation>
    <scope>NUCLEOTIDE SEQUENCE</scope>
    <source>
        <strain evidence="3">PHS-Z21</strain>
    </source>
</reference>
<organism evidence="3 4">
    <name type="scientific">Qipengyuania spongiae</name>
    <dbReference type="NCBI Taxonomy" id="2909673"/>
    <lineage>
        <taxon>Bacteria</taxon>
        <taxon>Pseudomonadati</taxon>
        <taxon>Pseudomonadota</taxon>
        <taxon>Alphaproteobacteria</taxon>
        <taxon>Sphingomonadales</taxon>
        <taxon>Erythrobacteraceae</taxon>
        <taxon>Qipengyuania</taxon>
    </lineage>
</organism>
<feature type="transmembrane region" description="Helical" evidence="1">
    <location>
        <begin position="71"/>
        <end position="91"/>
    </location>
</feature>
<feature type="transmembrane region" description="Helical" evidence="1">
    <location>
        <begin position="229"/>
        <end position="249"/>
    </location>
</feature>
<dbReference type="Proteomes" id="UP001065265">
    <property type="component" value="Chromosome"/>
</dbReference>
<keyword evidence="1" id="KW-0812">Transmembrane</keyword>
<keyword evidence="3" id="KW-0012">Acyltransferase</keyword>
<feature type="transmembrane region" description="Helical" evidence="1">
    <location>
        <begin position="291"/>
        <end position="312"/>
    </location>
</feature>
<dbReference type="GO" id="GO:0016746">
    <property type="term" value="F:acyltransferase activity"/>
    <property type="evidence" value="ECO:0007669"/>
    <property type="project" value="UniProtKB-KW"/>
</dbReference>
<dbReference type="InterPro" id="IPR002656">
    <property type="entry name" value="Acyl_transf_3_dom"/>
</dbReference>